<dbReference type="RefSeq" id="WP_139301227.1">
    <property type="nucleotide sequence ID" value="NZ_FSRL01000001.1"/>
</dbReference>
<dbReference type="InterPro" id="IPR041649">
    <property type="entry name" value="NepR"/>
</dbReference>
<dbReference type="AlphaFoldDB" id="A0A1N6EW81"/>
<reference evidence="3" key="1">
    <citation type="submission" date="2016-11" db="EMBL/GenBank/DDBJ databases">
        <authorList>
            <person name="Varghese N."/>
            <person name="Submissions S."/>
        </authorList>
    </citation>
    <scope>NUCLEOTIDE SEQUENCE [LARGE SCALE GENOMIC DNA]</scope>
    <source>
        <strain evidence="3">DSM 29440</strain>
    </source>
</reference>
<dbReference type="Pfam" id="PF18557">
    <property type="entry name" value="NepR"/>
    <property type="match status" value="1"/>
</dbReference>
<accession>A0A1N6EW81</accession>
<dbReference type="EMBL" id="FSRL01000001">
    <property type="protein sequence ID" value="SIN87278.1"/>
    <property type="molecule type" value="Genomic_DNA"/>
</dbReference>
<evidence type="ECO:0000313" key="2">
    <source>
        <dbReference type="EMBL" id="SIN87278.1"/>
    </source>
</evidence>
<dbReference type="OrthoDB" id="7875342at2"/>
<protein>
    <recommendedName>
        <fullName evidence="1">Anti-sigma factor NepR domain-containing protein</fullName>
    </recommendedName>
</protein>
<evidence type="ECO:0000259" key="1">
    <source>
        <dbReference type="Pfam" id="PF18557"/>
    </source>
</evidence>
<sequence length="54" mass="6482">MNEQQKQPNEGLRRQIDENLRRVFQAQVEEDVPDRFTELLNKLRQQDTKGGRTQ</sequence>
<name>A0A1N6EW81_9RHOB</name>
<feature type="domain" description="Anti-sigma factor NepR" evidence="1">
    <location>
        <begin position="13"/>
        <end position="47"/>
    </location>
</feature>
<keyword evidence="3" id="KW-1185">Reference proteome</keyword>
<organism evidence="2 3">
    <name type="scientific">Vannielia litorea</name>
    <dbReference type="NCBI Taxonomy" id="1217970"/>
    <lineage>
        <taxon>Bacteria</taxon>
        <taxon>Pseudomonadati</taxon>
        <taxon>Pseudomonadota</taxon>
        <taxon>Alphaproteobacteria</taxon>
        <taxon>Rhodobacterales</taxon>
        <taxon>Paracoccaceae</taxon>
        <taxon>Vannielia</taxon>
    </lineage>
</organism>
<dbReference type="STRING" id="1217970.SAMN05444002_1156"/>
<proteinExistence type="predicted"/>
<evidence type="ECO:0000313" key="3">
    <source>
        <dbReference type="Proteomes" id="UP000184932"/>
    </source>
</evidence>
<dbReference type="Proteomes" id="UP000184932">
    <property type="component" value="Unassembled WGS sequence"/>
</dbReference>
<gene>
    <name evidence="2" type="ORF">SAMN05444002_1156</name>
</gene>